<dbReference type="GO" id="GO:0060560">
    <property type="term" value="P:developmental growth involved in morphogenesis"/>
    <property type="evidence" value="ECO:0007669"/>
    <property type="project" value="UniProtKB-ARBA"/>
</dbReference>
<evidence type="ECO:0000313" key="11">
    <source>
        <dbReference type="EMBL" id="CAH0556905.1"/>
    </source>
</evidence>
<evidence type="ECO:0000256" key="8">
    <source>
        <dbReference type="ARBA" id="ARBA00023288"/>
    </source>
</evidence>
<dbReference type="PROSITE" id="PS00246">
    <property type="entry name" value="WNT1"/>
    <property type="match status" value="1"/>
</dbReference>
<dbReference type="GO" id="GO:0007517">
    <property type="term" value="P:muscle organ development"/>
    <property type="evidence" value="ECO:0007669"/>
    <property type="project" value="UniProtKB-ARBA"/>
</dbReference>
<keyword evidence="8" id="KW-0449">Lipoprotein</keyword>
<comment type="function">
    <text evidence="9">Ligand for members of the frizzled family of seven transmembrane receptors.</text>
</comment>
<comment type="subcellular location">
    <subcellularLocation>
        <location evidence="1 9">Secreted</location>
        <location evidence="1 9">Extracellular space</location>
        <location evidence="1 9">Extracellular matrix</location>
    </subcellularLocation>
</comment>
<dbReference type="PROSITE" id="PS51257">
    <property type="entry name" value="PROKAR_LIPOPROTEIN"/>
    <property type="match status" value="1"/>
</dbReference>
<keyword evidence="3 9" id="KW-0217">Developmental protein</keyword>
<dbReference type="Proteomes" id="UP001154078">
    <property type="component" value="Chromosome 5"/>
</dbReference>
<dbReference type="AlphaFoldDB" id="A0A9P0B6R3"/>
<evidence type="ECO:0000256" key="10">
    <source>
        <dbReference type="SAM" id="SignalP"/>
    </source>
</evidence>
<keyword evidence="6 9" id="KW-0879">Wnt signaling pathway</keyword>
<dbReference type="GO" id="GO:0000902">
    <property type="term" value="P:cell morphogenesis"/>
    <property type="evidence" value="ECO:0007669"/>
    <property type="project" value="UniProtKB-ARBA"/>
</dbReference>
<protein>
    <recommendedName>
        <fullName evidence="9">Protein Wnt</fullName>
    </recommendedName>
</protein>
<dbReference type="InterPro" id="IPR018161">
    <property type="entry name" value="Wnt_CS"/>
</dbReference>
<name>A0A9P0B6R3_BRAAE</name>
<dbReference type="CDD" id="cd19342">
    <property type="entry name" value="Wnt_Wnt10"/>
    <property type="match status" value="1"/>
</dbReference>
<dbReference type="GO" id="GO:0005615">
    <property type="term" value="C:extracellular space"/>
    <property type="evidence" value="ECO:0007669"/>
    <property type="project" value="TreeGrafter"/>
</dbReference>
<dbReference type="FunFam" id="3.30.2460.20:FF:000001">
    <property type="entry name" value="Wnt homolog"/>
    <property type="match status" value="1"/>
</dbReference>
<dbReference type="OrthoDB" id="5945655at2759"/>
<evidence type="ECO:0000256" key="4">
    <source>
        <dbReference type="ARBA" id="ARBA00022525"/>
    </source>
</evidence>
<keyword evidence="10" id="KW-0732">Signal</keyword>
<dbReference type="GO" id="GO:0030182">
    <property type="term" value="P:neuron differentiation"/>
    <property type="evidence" value="ECO:0007669"/>
    <property type="project" value="TreeGrafter"/>
</dbReference>
<dbReference type="GO" id="GO:0005109">
    <property type="term" value="F:frizzled binding"/>
    <property type="evidence" value="ECO:0007669"/>
    <property type="project" value="TreeGrafter"/>
</dbReference>
<dbReference type="EMBL" id="OV121136">
    <property type="protein sequence ID" value="CAH0556905.1"/>
    <property type="molecule type" value="Genomic_DNA"/>
</dbReference>
<reference evidence="11" key="1">
    <citation type="submission" date="2021-12" db="EMBL/GenBank/DDBJ databases">
        <authorList>
            <person name="King R."/>
        </authorList>
    </citation>
    <scope>NUCLEOTIDE SEQUENCE</scope>
</reference>
<accession>A0A9P0B6R3</accession>
<evidence type="ECO:0000256" key="6">
    <source>
        <dbReference type="ARBA" id="ARBA00022687"/>
    </source>
</evidence>
<comment type="similarity">
    <text evidence="2 9">Belongs to the Wnt family.</text>
</comment>
<dbReference type="GO" id="GO:0060070">
    <property type="term" value="P:canonical Wnt signaling pathway"/>
    <property type="evidence" value="ECO:0007669"/>
    <property type="project" value="TreeGrafter"/>
</dbReference>
<organism evidence="11 12">
    <name type="scientific">Brassicogethes aeneus</name>
    <name type="common">Rape pollen beetle</name>
    <name type="synonym">Meligethes aeneus</name>
    <dbReference type="NCBI Taxonomy" id="1431903"/>
    <lineage>
        <taxon>Eukaryota</taxon>
        <taxon>Metazoa</taxon>
        <taxon>Ecdysozoa</taxon>
        <taxon>Arthropoda</taxon>
        <taxon>Hexapoda</taxon>
        <taxon>Insecta</taxon>
        <taxon>Pterygota</taxon>
        <taxon>Neoptera</taxon>
        <taxon>Endopterygota</taxon>
        <taxon>Coleoptera</taxon>
        <taxon>Polyphaga</taxon>
        <taxon>Cucujiformia</taxon>
        <taxon>Nitidulidae</taxon>
        <taxon>Meligethinae</taxon>
        <taxon>Brassicogethes</taxon>
    </lineage>
</organism>
<evidence type="ECO:0000256" key="5">
    <source>
        <dbReference type="ARBA" id="ARBA00022530"/>
    </source>
</evidence>
<dbReference type="Gene3D" id="3.30.2460.20">
    <property type="match status" value="1"/>
</dbReference>
<keyword evidence="12" id="KW-1185">Reference proteome</keyword>
<dbReference type="InterPro" id="IPR005817">
    <property type="entry name" value="Wnt"/>
</dbReference>
<feature type="chain" id="PRO_5040509363" description="Protein Wnt" evidence="10">
    <location>
        <begin position="25"/>
        <end position="386"/>
    </location>
</feature>
<evidence type="ECO:0000256" key="1">
    <source>
        <dbReference type="ARBA" id="ARBA00004498"/>
    </source>
</evidence>
<keyword evidence="5" id="KW-0272">Extracellular matrix</keyword>
<dbReference type="InterPro" id="IPR043158">
    <property type="entry name" value="Wnt_C"/>
</dbReference>
<feature type="signal peptide" evidence="10">
    <location>
        <begin position="1"/>
        <end position="24"/>
    </location>
</feature>
<dbReference type="PANTHER" id="PTHR12027:SF98">
    <property type="entry name" value="PROTEIN WNT"/>
    <property type="match status" value="1"/>
</dbReference>
<dbReference type="SMART" id="SM00097">
    <property type="entry name" value="WNT1"/>
    <property type="match status" value="1"/>
</dbReference>
<dbReference type="GO" id="GO:0005125">
    <property type="term" value="F:cytokine activity"/>
    <property type="evidence" value="ECO:0007669"/>
    <property type="project" value="TreeGrafter"/>
</dbReference>
<dbReference type="Pfam" id="PF00110">
    <property type="entry name" value="wnt"/>
    <property type="match status" value="1"/>
</dbReference>
<keyword evidence="7" id="KW-1015">Disulfide bond</keyword>
<evidence type="ECO:0000313" key="12">
    <source>
        <dbReference type="Proteomes" id="UP001154078"/>
    </source>
</evidence>
<evidence type="ECO:0000256" key="7">
    <source>
        <dbReference type="ARBA" id="ARBA00023157"/>
    </source>
</evidence>
<keyword evidence="4" id="KW-0964">Secreted</keyword>
<gene>
    <name evidence="11" type="ORF">MELIAE_LOCUS7739</name>
</gene>
<dbReference type="GO" id="GO:0045165">
    <property type="term" value="P:cell fate commitment"/>
    <property type="evidence" value="ECO:0007669"/>
    <property type="project" value="TreeGrafter"/>
</dbReference>
<evidence type="ECO:0000256" key="2">
    <source>
        <dbReference type="ARBA" id="ARBA00005683"/>
    </source>
</evidence>
<dbReference type="PRINTS" id="PR01349">
    <property type="entry name" value="WNTPROTEIN"/>
</dbReference>
<dbReference type="PANTHER" id="PTHR12027">
    <property type="entry name" value="WNT RELATED"/>
    <property type="match status" value="1"/>
</dbReference>
<evidence type="ECO:0000256" key="3">
    <source>
        <dbReference type="ARBA" id="ARBA00022473"/>
    </source>
</evidence>
<sequence length="386" mass="43665">MVVLSLRRVLVVVLNLMGSCTILGKISPLTKQYAMQSTLYYSPYPDTKVCRTVPGLSKSQIELCYQQPDTFVAALEGLKEAVNECQYQFQGHRWNCSSLATKSKNPHNSAIFQKGYKETAFAYAIASAGVAISVARSCSAGTLMNCGCDSKAYKKRKPRDLTGKPSKSSWKWDGCSHNLKYGVRFSKMFLDSRETAEDIHSRINLHNNQVGRMAVSKNMQTKCKCHGMSGSCELKTCWRAAPDFRFIGKTLKDRFRSAILVDQTNLGNKSLRKLNVINQRKRRKQKNKQQKPWRNKNKRDLSYDLLYYQKSPTFCDRDQSLDVPGTAGRSCNITSTGPDGCSALCCGRGYNLIKQRKVEMCNCKFHWCCQVKCDTCNVEKWISVCK</sequence>
<evidence type="ECO:0000256" key="9">
    <source>
        <dbReference type="RuleBase" id="RU003500"/>
    </source>
</evidence>
<proteinExistence type="inferred from homology"/>